<keyword evidence="2 6" id="KW-0808">Transferase</keyword>
<dbReference type="InterPro" id="IPR001737">
    <property type="entry name" value="KsgA/Erm"/>
</dbReference>
<keyword evidence="4" id="KW-0694">RNA-binding</keyword>
<dbReference type="PANTHER" id="PTHR11727">
    <property type="entry name" value="DIMETHYLADENOSINE TRANSFERASE"/>
    <property type="match status" value="1"/>
</dbReference>
<dbReference type="EMBL" id="OBEL01000003">
    <property type="protein sequence ID" value="SNZ19929.1"/>
    <property type="molecule type" value="Genomic_DNA"/>
</dbReference>
<evidence type="ECO:0000256" key="4">
    <source>
        <dbReference type="ARBA" id="ARBA00022884"/>
    </source>
</evidence>
<dbReference type="OrthoDB" id="9805585at2"/>
<dbReference type="AlphaFoldDB" id="A0A285PDW4"/>
<dbReference type="InterPro" id="IPR029063">
    <property type="entry name" value="SAM-dependent_MTases_sf"/>
</dbReference>
<evidence type="ECO:0000256" key="3">
    <source>
        <dbReference type="ARBA" id="ARBA00022691"/>
    </source>
</evidence>
<accession>A0A285PDW4</accession>
<proteinExistence type="predicted"/>
<evidence type="ECO:0000256" key="1">
    <source>
        <dbReference type="ARBA" id="ARBA00022603"/>
    </source>
</evidence>
<reference evidence="6 7" key="1">
    <citation type="submission" date="2017-09" db="EMBL/GenBank/DDBJ databases">
        <authorList>
            <person name="Ehlers B."/>
            <person name="Leendertz F.H."/>
        </authorList>
    </citation>
    <scope>NUCLEOTIDE SEQUENCE [LARGE SCALE GENOMIC DNA]</scope>
    <source>
        <strain evidence="6 7">DSM 18289</strain>
    </source>
</reference>
<name>A0A285PDW4_9HYPH</name>
<dbReference type="SUPFAM" id="SSF53335">
    <property type="entry name" value="S-adenosyl-L-methionine-dependent methyltransferases"/>
    <property type="match status" value="1"/>
</dbReference>
<dbReference type="Gene3D" id="3.40.50.150">
    <property type="entry name" value="Vaccinia Virus protein VP39"/>
    <property type="match status" value="1"/>
</dbReference>
<dbReference type="GO" id="GO:0003723">
    <property type="term" value="F:RNA binding"/>
    <property type="evidence" value="ECO:0007669"/>
    <property type="project" value="UniProtKB-KW"/>
</dbReference>
<protein>
    <submittedName>
        <fullName evidence="6">Phosphatidylethanolamine/phosphatidyl-N-methylethanolamine N-methyltransferase</fullName>
    </submittedName>
</protein>
<feature type="domain" description="Ribosomal RNA adenine methylase transferase N-terminal" evidence="5">
    <location>
        <begin position="41"/>
        <end position="171"/>
    </location>
</feature>
<keyword evidence="7" id="KW-1185">Reference proteome</keyword>
<dbReference type="SMART" id="SM00650">
    <property type="entry name" value="rADc"/>
    <property type="match status" value="1"/>
</dbReference>
<gene>
    <name evidence="6" type="ORF">SAMN06265368_3025</name>
</gene>
<organism evidence="6 7">
    <name type="scientific">Cohaesibacter gelatinilyticus</name>
    <dbReference type="NCBI Taxonomy" id="372072"/>
    <lineage>
        <taxon>Bacteria</taxon>
        <taxon>Pseudomonadati</taxon>
        <taxon>Pseudomonadota</taxon>
        <taxon>Alphaproteobacteria</taxon>
        <taxon>Hyphomicrobiales</taxon>
        <taxon>Cohaesibacteraceae</taxon>
    </lineage>
</organism>
<dbReference type="CDD" id="cd02440">
    <property type="entry name" value="AdoMet_MTases"/>
    <property type="match status" value="1"/>
</dbReference>
<dbReference type="RefSeq" id="WP_097154289.1">
    <property type="nucleotide sequence ID" value="NZ_OBEL01000003.1"/>
</dbReference>
<dbReference type="Proteomes" id="UP000219439">
    <property type="component" value="Unassembled WGS sequence"/>
</dbReference>
<evidence type="ECO:0000259" key="5">
    <source>
        <dbReference type="SMART" id="SM00650"/>
    </source>
</evidence>
<dbReference type="PANTHER" id="PTHR11727:SF14">
    <property type="entry name" value="BLL8166 PROTEIN"/>
    <property type="match status" value="1"/>
</dbReference>
<sequence>MLKQLRSTSLKARLPDEIRFLRQWFDNPLKTGAVAPSSPALARRMASYINPKLPGKVLELGPGTGVVTSAVLERGIDPHRVIAVEYSSQFVDILSDRFAGATVVQGDAYDFEALIQDHVHEPLSAVVSSLPLFTKPMPQRKRLIELCLKSLAPGAPFIQFSYALVPPVPAKAGQFDVEVSNWVVGNLPPARVWVYRRRHQN</sequence>
<evidence type="ECO:0000256" key="2">
    <source>
        <dbReference type="ARBA" id="ARBA00022679"/>
    </source>
</evidence>
<keyword evidence="3" id="KW-0949">S-adenosyl-L-methionine</keyword>
<dbReference type="Pfam" id="PF00398">
    <property type="entry name" value="RrnaAD"/>
    <property type="match status" value="1"/>
</dbReference>
<keyword evidence="1 6" id="KW-0489">Methyltransferase</keyword>
<dbReference type="InterPro" id="IPR020598">
    <property type="entry name" value="rRNA_Ade_methylase_Trfase_N"/>
</dbReference>
<evidence type="ECO:0000313" key="6">
    <source>
        <dbReference type="EMBL" id="SNZ19929.1"/>
    </source>
</evidence>
<dbReference type="GO" id="GO:0000179">
    <property type="term" value="F:rRNA (adenine-N6,N6-)-dimethyltransferase activity"/>
    <property type="evidence" value="ECO:0007669"/>
    <property type="project" value="InterPro"/>
</dbReference>
<evidence type="ECO:0000313" key="7">
    <source>
        <dbReference type="Proteomes" id="UP000219439"/>
    </source>
</evidence>